<dbReference type="PIRSF" id="PIRSF005588">
    <property type="entry name" value="DAD"/>
    <property type="match status" value="1"/>
</dbReference>
<gene>
    <name evidence="9" type="ORF">KUCA_T00000297001</name>
</gene>
<evidence type="ECO:0000313" key="9">
    <source>
        <dbReference type="EMBL" id="CDK24337.1"/>
    </source>
</evidence>
<evidence type="ECO:0000313" key="10">
    <source>
        <dbReference type="Proteomes" id="UP000019384"/>
    </source>
</evidence>
<evidence type="ECO:0000256" key="3">
    <source>
        <dbReference type="ARBA" id="ARBA00009386"/>
    </source>
</evidence>
<keyword evidence="7 8" id="KW-0472">Membrane</keyword>
<evidence type="ECO:0000256" key="1">
    <source>
        <dbReference type="ARBA" id="ARBA00004477"/>
    </source>
</evidence>
<comment type="function">
    <text evidence="8">Subunit of the oligosaccharyl transferase (OST) complex that catalyzes the initial transfer of a defined glycan (Glc(3)Man(9)GlcNAc(2) in eukaryotes) from the lipid carrier dolichol-pyrophosphate to an asparagine residue within an Asn-X-Ser/Thr consensus motif in nascent polypeptide chains, the first step in protein N-glycosylation. N-glycosylation occurs cotranslationally and the complex associates with the Sec61 complex at the channel-forming translocon complex that mediates protein translocation across the endoplasmic reticulum (ER). All subunits are required for a maximal enzyme activity.</text>
</comment>
<dbReference type="GeneID" id="34517742"/>
<dbReference type="GO" id="GO:0008250">
    <property type="term" value="C:oligosaccharyltransferase complex"/>
    <property type="evidence" value="ECO:0007669"/>
    <property type="project" value="EnsemblFungi"/>
</dbReference>
<feature type="transmembrane region" description="Helical" evidence="8">
    <location>
        <begin position="121"/>
        <end position="139"/>
    </location>
</feature>
<evidence type="ECO:0000256" key="4">
    <source>
        <dbReference type="ARBA" id="ARBA00022692"/>
    </source>
</evidence>
<comment type="similarity">
    <text evidence="3 8">Belongs to the DAD/OST2 family.</text>
</comment>
<evidence type="ECO:0000256" key="8">
    <source>
        <dbReference type="RuleBase" id="RU361136"/>
    </source>
</evidence>
<comment type="subcellular location">
    <subcellularLocation>
        <location evidence="1 8">Endoplasmic reticulum membrane</location>
        <topology evidence="1 8">Multi-pass membrane protein</topology>
    </subcellularLocation>
</comment>
<evidence type="ECO:0000256" key="6">
    <source>
        <dbReference type="ARBA" id="ARBA00022989"/>
    </source>
</evidence>
<reference evidence="9" key="2">
    <citation type="submission" date="2014-02" db="EMBL/GenBank/DDBJ databases">
        <title>Complete DNA sequence of /Kuraishia capsulata/ illustrates novel genomic features among budding yeasts (/Saccharomycotina/).</title>
        <authorList>
            <person name="Morales L."/>
            <person name="Noel B."/>
            <person name="Porcel B."/>
            <person name="Marcet-Houben M."/>
            <person name="Hullo M-F."/>
            <person name="Sacerdot C."/>
            <person name="Tekaia F."/>
            <person name="Leh-Louis V."/>
            <person name="Despons L."/>
            <person name="Khanna V."/>
            <person name="Aury J-M."/>
            <person name="Barbe V."/>
            <person name="Couloux A."/>
            <person name="Labadie K."/>
            <person name="Pelletier E."/>
            <person name="Souciet J-L."/>
            <person name="Boekhout T."/>
            <person name="Gabaldon T."/>
            <person name="Wincker P."/>
            <person name="Dujon B."/>
        </authorList>
    </citation>
    <scope>NUCLEOTIDE SEQUENCE</scope>
    <source>
        <strain evidence="9">CBS 1993</strain>
    </source>
</reference>
<keyword evidence="10" id="KW-1185">Reference proteome</keyword>
<dbReference type="Proteomes" id="UP000019384">
    <property type="component" value="Unassembled WGS sequence"/>
</dbReference>
<dbReference type="UniPathway" id="UPA00378"/>
<keyword evidence="6 8" id="KW-1133">Transmembrane helix</keyword>
<dbReference type="Pfam" id="PF02109">
    <property type="entry name" value="DAD"/>
    <property type="match status" value="1"/>
</dbReference>
<keyword evidence="4 8" id="KW-0812">Transmembrane</keyword>
<dbReference type="InterPro" id="IPR003038">
    <property type="entry name" value="DAD/Ost2"/>
</dbReference>
<evidence type="ECO:0000256" key="7">
    <source>
        <dbReference type="ARBA" id="ARBA00023136"/>
    </source>
</evidence>
<name>W6MIW7_9ASCO</name>
<dbReference type="AlphaFoldDB" id="W6MIW7"/>
<evidence type="ECO:0000256" key="2">
    <source>
        <dbReference type="ARBA" id="ARBA00004922"/>
    </source>
</evidence>
<dbReference type="EMBL" id="HG793125">
    <property type="protein sequence ID" value="CDK24337.1"/>
    <property type="molecule type" value="Genomic_DNA"/>
</dbReference>
<reference evidence="9" key="1">
    <citation type="submission" date="2013-12" db="EMBL/GenBank/DDBJ databases">
        <authorList>
            <person name="Genoscope - CEA"/>
        </authorList>
    </citation>
    <scope>NUCLEOTIDE SEQUENCE</scope>
    <source>
        <strain evidence="9">CBS 1993</strain>
    </source>
</reference>
<dbReference type="PANTHER" id="PTHR10705">
    <property type="entry name" value="DOLICHYL-DIPHOSPHOOLIGOSACCHARIDE--PROTEIN GLYCOSYLTRANSFERASE SUBUNIT DAD1"/>
    <property type="match status" value="1"/>
</dbReference>
<comment type="pathway">
    <text evidence="2 8">Protein modification; protein glycosylation.</text>
</comment>
<sequence>MAKKDKKVAVVAAAPPLAPTKATKSLLAEFSQSISTSYKMYQKDLSENQKLRLIDAFLAFLVALGVLQFIFCVLVGNFPFNAFLGGFCSTVGQFVLTVSLRLQTLDVKGEIFGSITPERALGDYILASLMLHFVLFHFIN</sequence>
<dbReference type="PANTHER" id="PTHR10705:SF0">
    <property type="entry name" value="DOLICHYL-DIPHOSPHOOLIGOSACCHARIDE--PROTEIN GLYCOSYLTRANSFERASE SUBUNIT DAD1"/>
    <property type="match status" value="1"/>
</dbReference>
<protein>
    <recommendedName>
        <fullName evidence="8">Dolichyl-diphosphooligosaccharide--protein glycosyltransferase subunit OST2</fullName>
        <shortName evidence="8">Oligosaccharyl transferase subunit OST2</shortName>
    </recommendedName>
</protein>
<organism evidence="9 10">
    <name type="scientific">Kuraishia capsulata CBS 1993</name>
    <dbReference type="NCBI Taxonomy" id="1382522"/>
    <lineage>
        <taxon>Eukaryota</taxon>
        <taxon>Fungi</taxon>
        <taxon>Dikarya</taxon>
        <taxon>Ascomycota</taxon>
        <taxon>Saccharomycotina</taxon>
        <taxon>Pichiomycetes</taxon>
        <taxon>Pichiales</taxon>
        <taxon>Pichiaceae</taxon>
        <taxon>Kuraishia</taxon>
    </lineage>
</organism>
<keyword evidence="5 8" id="KW-0256">Endoplasmic reticulum</keyword>
<accession>W6MIW7</accession>
<dbReference type="GO" id="GO:0006487">
    <property type="term" value="P:protein N-linked glycosylation"/>
    <property type="evidence" value="ECO:0007669"/>
    <property type="project" value="EnsemblFungi"/>
</dbReference>
<dbReference type="STRING" id="1382522.W6MIW7"/>
<comment type="subunit">
    <text evidence="8">Component of the oligosaccharyltransferase (OST) complex.</text>
</comment>
<dbReference type="HOGENOM" id="CLU_111220_1_0_1"/>
<dbReference type="RefSeq" id="XP_022456354.1">
    <property type="nucleotide sequence ID" value="XM_022604825.1"/>
</dbReference>
<dbReference type="OrthoDB" id="445566at2759"/>
<evidence type="ECO:0000256" key="5">
    <source>
        <dbReference type="ARBA" id="ARBA00022824"/>
    </source>
</evidence>
<feature type="transmembrane region" description="Helical" evidence="8">
    <location>
        <begin position="53"/>
        <end position="76"/>
    </location>
</feature>
<proteinExistence type="inferred from homology"/>
<comment type="caution">
    <text evidence="8">Lacks conserved residue(s) required for the propagation of feature annotation.</text>
</comment>